<name>A0A2M9CAE0_9FLAO</name>
<keyword evidence="2" id="KW-0808">Transferase</keyword>
<dbReference type="Pfam" id="PF00535">
    <property type="entry name" value="Glycos_transf_2"/>
    <property type="match status" value="1"/>
</dbReference>
<feature type="domain" description="Glycosyltransferase 2-like" evidence="1">
    <location>
        <begin position="4"/>
        <end position="101"/>
    </location>
</feature>
<evidence type="ECO:0000313" key="3">
    <source>
        <dbReference type="Proteomes" id="UP000228740"/>
    </source>
</evidence>
<dbReference type="SUPFAM" id="SSF53448">
    <property type="entry name" value="Nucleotide-diphospho-sugar transferases"/>
    <property type="match status" value="1"/>
</dbReference>
<dbReference type="RefSeq" id="WP_100376507.1">
    <property type="nucleotide sequence ID" value="NZ_PGFD01000001.1"/>
</dbReference>
<keyword evidence="3" id="KW-1185">Reference proteome</keyword>
<dbReference type="Proteomes" id="UP000228740">
    <property type="component" value="Unassembled WGS sequence"/>
</dbReference>
<comment type="caution">
    <text evidence="2">The sequence shown here is derived from an EMBL/GenBank/DDBJ whole genome shotgun (WGS) entry which is preliminary data.</text>
</comment>
<reference evidence="2 3" key="1">
    <citation type="submission" date="2017-11" db="EMBL/GenBank/DDBJ databases">
        <title>Genomic Encyclopedia of Archaeal and Bacterial Type Strains, Phase II (KMG-II): From Individual Species to Whole Genera.</title>
        <authorList>
            <person name="Goeker M."/>
        </authorList>
    </citation>
    <scope>NUCLEOTIDE SEQUENCE [LARGE SCALE GENOMIC DNA]</scope>
    <source>
        <strain evidence="2 3">DSM 27617</strain>
    </source>
</reference>
<evidence type="ECO:0000313" key="2">
    <source>
        <dbReference type="EMBL" id="PJJ67826.1"/>
    </source>
</evidence>
<dbReference type="EMBL" id="PGFD01000001">
    <property type="protein sequence ID" value="PJJ67826.1"/>
    <property type="molecule type" value="Genomic_DNA"/>
</dbReference>
<dbReference type="AlphaFoldDB" id="A0A2M9CAE0"/>
<dbReference type="InterPro" id="IPR029044">
    <property type="entry name" value="Nucleotide-diphossugar_trans"/>
</dbReference>
<gene>
    <name evidence="2" type="ORF">CLV73_1845</name>
</gene>
<dbReference type="Gene3D" id="3.90.550.10">
    <property type="entry name" value="Spore Coat Polysaccharide Biosynthesis Protein SpsA, Chain A"/>
    <property type="match status" value="1"/>
</dbReference>
<dbReference type="GO" id="GO:0016740">
    <property type="term" value="F:transferase activity"/>
    <property type="evidence" value="ECO:0007669"/>
    <property type="project" value="UniProtKB-KW"/>
</dbReference>
<proteinExistence type="predicted"/>
<sequence>MKFCVGITTYNRLDLIERMSSSLNTSNDIELCNIRIYDDKSSEISLDDIKSAFPNAKEIIVRDKNLGADRNMYQMFLDFLDTQDDYLFVADSDLIFHPEWFLFFKRYSHFDILSLYNSVSHKVMGTVNEEIIHKLHIGAAGTIFKRNIVKEIIENVPPSRSYDWDWSNFLVKKGYHLNVSKRSYVQHIGIIGTNNDGGSVIDFGLNFLPGNAINEKYLIDFFQHALISKDEFIKYSYSPKIVLRKIKSAFKILKWKISNQ</sequence>
<dbReference type="InterPro" id="IPR001173">
    <property type="entry name" value="Glyco_trans_2-like"/>
</dbReference>
<dbReference type="OrthoDB" id="6717394at2"/>
<protein>
    <submittedName>
        <fullName evidence="2">Glycosyl transferase family 2</fullName>
    </submittedName>
</protein>
<evidence type="ECO:0000259" key="1">
    <source>
        <dbReference type="Pfam" id="PF00535"/>
    </source>
</evidence>
<dbReference type="CDD" id="cd00761">
    <property type="entry name" value="Glyco_tranf_GTA_type"/>
    <property type="match status" value="1"/>
</dbReference>
<organism evidence="2 3">
    <name type="scientific">Chryseobacterium geocarposphaerae</name>
    <dbReference type="NCBI Taxonomy" id="1416776"/>
    <lineage>
        <taxon>Bacteria</taxon>
        <taxon>Pseudomonadati</taxon>
        <taxon>Bacteroidota</taxon>
        <taxon>Flavobacteriia</taxon>
        <taxon>Flavobacteriales</taxon>
        <taxon>Weeksellaceae</taxon>
        <taxon>Chryseobacterium group</taxon>
        <taxon>Chryseobacterium</taxon>
    </lineage>
</organism>
<accession>A0A2M9CAE0</accession>